<name>A0A0F9GUL6_9ZZZZ</name>
<evidence type="ECO:0000313" key="1">
    <source>
        <dbReference type="EMBL" id="KKM02525.1"/>
    </source>
</evidence>
<accession>A0A0F9GUL6</accession>
<proteinExistence type="predicted"/>
<organism evidence="1">
    <name type="scientific">marine sediment metagenome</name>
    <dbReference type="NCBI Taxonomy" id="412755"/>
    <lineage>
        <taxon>unclassified sequences</taxon>
        <taxon>metagenomes</taxon>
        <taxon>ecological metagenomes</taxon>
    </lineage>
</organism>
<dbReference type="AlphaFoldDB" id="A0A0F9GUL6"/>
<reference evidence="1" key="1">
    <citation type="journal article" date="2015" name="Nature">
        <title>Complex archaea that bridge the gap between prokaryotes and eukaryotes.</title>
        <authorList>
            <person name="Spang A."/>
            <person name="Saw J.H."/>
            <person name="Jorgensen S.L."/>
            <person name="Zaremba-Niedzwiedzka K."/>
            <person name="Martijn J."/>
            <person name="Lind A.E."/>
            <person name="van Eijk R."/>
            <person name="Schleper C."/>
            <person name="Guy L."/>
            <person name="Ettema T.J."/>
        </authorList>
    </citation>
    <scope>NUCLEOTIDE SEQUENCE</scope>
</reference>
<dbReference type="EMBL" id="LAZR01016906">
    <property type="protein sequence ID" value="KKM02525.1"/>
    <property type="molecule type" value="Genomic_DNA"/>
</dbReference>
<gene>
    <name evidence="1" type="ORF">LCGC14_1783580</name>
</gene>
<sequence length="65" mass="7490">MAKYHKNKDHLAALIYFREDITEDQARKALQRISPLIEKPFNSDDAGDLVQSYDPRSGGPVWYIP</sequence>
<protein>
    <submittedName>
        <fullName evidence="1">Uncharacterized protein</fullName>
    </submittedName>
</protein>
<comment type="caution">
    <text evidence="1">The sequence shown here is derived from an EMBL/GenBank/DDBJ whole genome shotgun (WGS) entry which is preliminary data.</text>
</comment>